<comment type="caution">
    <text evidence="1">The sequence shown here is derived from an EMBL/GenBank/DDBJ whole genome shotgun (WGS) entry which is preliminary data.</text>
</comment>
<dbReference type="EMBL" id="JACHDS010000001">
    <property type="protein sequence ID" value="MBB6174204.1"/>
    <property type="molecule type" value="Genomic_DNA"/>
</dbReference>
<gene>
    <name evidence="1" type="ORF">HNR23_004264</name>
</gene>
<reference evidence="1 2" key="1">
    <citation type="submission" date="2020-08" db="EMBL/GenBank/DDBJ databases">
        <title>Sequencing the genomes of 1000 actinobacteria strains.</title>
        <authorList>
            <person name="Klenk H.-P."/>
        </authorList>
    </citation>
    <scope>NUCLEOTIDE SEQUENCE [LARGE SCALE GENOMIC DNA]</scope>
    <source>
        <strain evidence="1 2">DSM 46659</strain>
    </source>
</reference>
<evidence type="ECO:0008006" key="3">
    <source>
        <dbReference type="Google" id="ProtNLM"/>
    </source>
</evidence>
<keyword evidence="2" id="KW-1185">Reference proteome</keyword>
<accession>A0A7W9YL77</accession>
<proteinExistence type="predicted"/>
<organism evidence="1 2">
    <name type="scientific">Nocardiopsis mwathae</name>
    <dbReference type="NCBI Taxonomy" id="1472723"/>
    <lineage>
        <taxon>Bacteria</taxon>
        <taxon>Bacillati</taxon>
        <taxon>Actinomycetota</taxon>
        <taxon>Actinomycetes</taxon>
        <taxon>Streptosporangiales</taxon>
        <taxon>Nocardiopsidaceae</taxon>
        <taxon>Nocardiopsis</taxon>
    </lineage>
</organism>
<sequence>MRVRGEGPRWIKCGRLVRYRLADVEAYEEERMQGGGAAA</sequence>
<dbReference type="Proteomes" id="UP000546642">
    <property type="component" value="Unassembled WGS sequence"/>
</dbReference>
<evidence type="ECO:0000313" key="2">
    <source>
        <dbReference type="Proteomes" id="UP000546642"/>
    </source>
</evidence>
<dbReference type="AlphaFoldDB" id="A0A7W9YL77"/>
<evidence type="ECO:0000313" key="1">
    <source>
        <dbReference type="EMBL" id="MBB6174204.1"/>
    </source>
</evidence>
<protein>
    <recommendedName>
        <fullName evidence="3">DNA-binding protein</fullName>
    </recommendedName>
</protein>
<name>A0A7W9YL77_9ACTN</name>